<feature type="region of interest" description="Disordered" evidence="2">
    <location>
        <begin position="62"/>
        <end position="83"/>
    </location>
</feature>
<keyword evidence="4" id="KW-1185">Reference proteome</keyword>
<evidence type="ECO:0000313" key="4">
    <source>
        <dbReference type="Proteomes" id="UP000029120"/>
    </source>
</evidence>
<dbReference type="AlphaFoldDB" id="A0A087GQU7"/>
<feature type="region of interest" description="Disordered" evidence="2">
    <location>
        <begin position="554"/>
        <end position="575"/>
    </location>
</feature>
<feature type="region of interest" description="Disordered" evidence="2">
    <location>
        <begin position="182"/>
        <end position="207"/>
    </location>
</feature>
<evidence type="ECO:0000313" key="3">
    <source>
        <dbReference type="EMBL" id="KFK32249.1"/>
    </source>
</evidence>
<dbReference type="Gramene" id="KFK32249">
    <property type="protein sequence ID" value="KFK32249"/>
    <property type="gene ID" value="AALP_AA6G217500"/>
</dbReference>
<protein>
    <submittedName>
        <fullName evidence="3">Uncharacterized protein</fullName>
    </submittedName>
</protein>
<evidence type="ECO:0000256" key="1">
    <source>
        <dbReference type="SAM" id="Coils"/>
    </source>
</evidence>
<name>A0A087GQU7_ARAAL</name>
<feature type="compositionally biased region" description="Basic and acidic residues" evidence="2">
    <location>
        <begin position="294"/>
        <end position="303"/>
    </location>
</feature>
<dbReference type="Proteomes" id="UP000029120">
    <property type="component" value="Chromosome 6"/>
</dbReference>
<evidence type="ECO:0000256" key="2">
    <source>
        <dbReference type="SAM" id="MobiDB-lite"/>
    </source>
</evidence>
<organism evidence="3 4">
    <name type="scientific">Arabis alpina</name>
    <name type="common">Alpine rock-cress</name>
    <dbReference type="NCBI Taxonomy" id="50452"/>
    <lineage>
        <taxon>Eukaryota</taxon>
        <taxon>Viridiplantae</taxon>
        <taxon>Streptophyta</taxon>
        <taxon>Embryophyta</taxon>
        <taxon>Tracheophyta</taxon>
        <taxon>Spermatophyta</taxon>
        <taxon>Magnoliopsida</taxon>
        <taxon>eudicotyledons</taxon>
        <taxon>Gunneridae</taxon>
        <taxon>Pentapetalae</taxon>
        <taxon>rosids</taxon>
        <taxon>malvids</taxon>
        <taxon>Brassicales</taxon>
        <taxon>Brassicaceae</taxon>
        <taxon>Arabideae</taxon>
        <taxon>Arabis</taxon>
    </lineage>
</organism>
<accession>A0A087GQU7</accession>
<sequence length="599" mass="65821">MTNTFKSLSTSFTPERNVSLDVNHEAPPVGFDPSPSLTEIKASMSRFAPVYTYTSEQTGLNAEASTPFVDTSDRTGGGSGEQYPNEQIDQEQVVQEHIVQEILTVQFDTYKISPSLLDERSLDSMRRVCRMSEELEFLVPRYCENKNICFSQMTMVGTCNLVALVVLDIWDSKYCAAEMRGDTPGIPTFNTPSIPSRPRKSRRLSEVSKTLEAEVTVNPSVIVVIRDSEDNTEGVSLPSQDETPAVKDGSQKIPYGTNAANMQRTDDASARGSVPSESNEPKDLGDVSLSKGKGKVDSVDKKAEKKRIAAKAKAKADLEAGRIPVAQSLGVTPPTSLLVSSDNAAIPPCPAVQTAVNVSQPPPIRAPPLTSLPRLASELSSEFSLSKKSRTTEVRRQRASGPVGNFADDYAAQVEALKEEKQKLEGEVKERDVHLEAASAEIAELRANLEKSLFTEDCLRKERDAARRRADEIASGSSARSARHTSRLEWIHLYLIALRAQGEVKAQLCYRRRARIILEKMVEAEYELPPGLLENYTKEEKEYLAKVESFDPLGDDTLFPTPPPPPAGLPRDVASQVPEGISEHWSFLSPQDNQDGDQV</sequence>
<gene>
    <name evidence="3" type="ordered locus">AALP_Aa6g217500</name>
</gene>
<feature type="region of interest" description="Disordered" evidence="2">
    <location>
        <begin position="230"/>
        <end position="303"/>
    </location>
</feature>
<feature type="compositionally biased region" description="Polar residues" evidence="2">
    <location>
        <begin position="233"/>
        <end position="242"/>
    </location>
</feature>
<feature type="coiled-coil region" evidence="1">
    <location>
        <begin position="407"/>
        <end position="455"/>
    </location>
</feature>
<dbReference type="EMBL" id="CM002874">
    <property type="protein sequence ID" value="KFK32249.1"/>
    <property type="molecule type" value="Genomic_DNA"/>
</dbReference>
<proteinExistence type="predicted"/>
<reference evidence="4" key="1">
    <citation type="journal article" date="2015" name="Nat. Plants">
        <title>Genome expansion of Arabis alpina linked with retrotransposition and reduced symmetric DNA methylation.</title>
        <authorList>
            <person name="Willing E.M."/>
            <person name="Rawat V."/>
            <person name="Mandakova T."/>
            <person name="Maumus F."/>
            <person name="James G.V."/>
            <person name="Nordstroem K.J."/>
            <person name="Becker C."/>
            <person name="Warthmann N."/>
            <person name="Chica C."/>
            <person name="Szarzynska B."/>
            <person name="Zytnicki M."/>
            <person name="Albani M.C."/>
            <person name="Kiefer C."/>
            <person name="Bergonzi S."/>
            <person name="Castaings L."/>
            <person name="Mateos J.L."/>
            <person name="Berns M.C."/>
            <person name="Bujdoso N."/>
            <person name="Piofczyk T."/>
            <person name="de Lorenzo L."/>
            <person name="Barrero-Sicilia C."/>
            <person name="Mateos I."/>
            <person name="Piednoel M."/>
            <person name="Hagmann J."/>
            <person name="Chen-Min-Tao R."/>
            <person name="Iglesias-Fernandez R."/>
            <person name="Schuster S.C."/>
            <person name="Alonso-Blanco C."/>
            <person name="Roudier F."/>
            <person name="Carbonero P."/>
            <person name="Paz-Ares J."/>
            <person name="Davis S.J."/>
            <person name="Pecinka A."/>
            <person name="Quesneville H."/>
            <person name="Colot V."/>
            <person name="Lysak M.A."/>
            <person name="Weigel D."/>
            <person name="Coupland G."/>
            <person name="Schneeberger K."/>
        </authorList>
    </citation>
    <scope>NUCLEOTIDE SEQUENCE [LARGE SCALE GENOMIC DNA]</scope>
    <source>
        <strain evidence="4">cv. Pajares</strain>
    </source>
</reference>
<keyword evidence="1" id="KW-0175">Coiled coil</keyword>